<keyword evidence="2 5" id="KW-0812">Transmembrane</keyword>
<keyword evidence="1 5" id="KW-1003">Cell membrane</keyword>
<protein>
    <recommendedName>
        <fullName evidence="5">Flagellar protein</fullName>
    </recommendedName>
</protein>
<dbReference type="RefSeq" id="WP_071997196.1">
    <property type="nucleotide sequence ID" value="NZ_FQYW01000004.1"/>
</dbReference>
<evidence type="ECO:0000256" key="4">
    <source>
        <dbReference type="ARBA" id="ARBA00023136"/>
    </source>
</evidence>
<dbReference type="Proteomes" id="UP000191240">
    <property type="component" value="Unassembled WGS sequence"/>
</dbReference>
<organism evidence="7 8">
    <name type="scientific">Anaerovibrio lipolyticus DSM 3074</name>
    <dbReference type="NCBI Taxonomy" id="1120997"/>
    <lineage>
        <taxon>Bacteria</taxon>
        <taxon>Bacillati</taxon>
        <taxon>Bacillota</taxon>
        <taxon>Negativicutes</taxon>
        <taxon>Selenomonadales</taxon>
        <taxon>Selenomonadaceae</taxon>
        <taxon>Anaerovibrio</taxon>
    </lineage>
</organism>
<evidence type="ECO:0000256" key="1">
    <source>
        <dbReference type="ARBA" id="ARBA00022475"/>
    </source>
</evidence>
<dbReference type="InterPro" id="IPR022781">
    <property type="entry name" value="Flagellar_biosynth_FliO"/>
</dbReference>
<name>A0A1M6AD00_9FIRM</name>
<dbReference type="NCBIfam" id="TIGR03500">
    <property type="entry name" value="FliO_TIGR"/>
    <property type="match status" value="1"/>
</dbReference>
<evidence type="ECO:0000256" key="2">
    <source>
        <dbReference type="ARBA" id="ARBA00022692"/>
    </source>
</evidence>
<gene>
    <name evidence="7" type="ORF">SAMN02745671_00286</name>
</gene>
<feature type="transmembrane region" description="Helical" evidence="5">
    <location>
        <begin position="56"/>
        <end position="80"/>
    </location>
</feature>
<dbReference type="Pfam" id="PF04347">
    <property type="entry name" value="FliO"/>
    <property type="match status" value="1"/>
</dbReference>
<keyword evidence="7" id="KW-0966">Cell projection</keyword>
<sequence>MIDWRRFCSMASVLCIFILVLSVLSPDCLAAADSAGGGGYLSGYENADPKPSQMSWWSTLAYVISLVVVFAFVVVMAYFASKFLGGRFGQSVNNNGGRMLEHLPLGPHKSVCVVELAGKILMLGVTDQQVTLLGEVTDPEEIERLRRQSVVQPIETGMFASQLSSLDELTKRVPSFIRDGLNRRR</sequence>
<proteinExistence type="inferred from homology"/>
<evidence type="ECO:0000313" key="8">
    <source>
        <dbReference type="Proteomes" id="UP000191240"/>
    </source>
</evidence>
<feature type="signal peptide" evidence="6">
    <location>
        <begin position="1"/>
        <end position="30"/>
    </location>
</feature>
<keyword evidence="6" id="KW-0732">Signal</keyword>
<evidence type="ECO:0000256" key="5">
    <source>
        <dbReference type="RuleBase" id="RU362064"/>
    </source>
</evidence>
<keyword evidence="3 5" id="KW-1133">Transmembrane helix</keyword>
<accession>A0A1M6AD00</accession>
<keyword evidence="7" id="KW-0969">Cilium</keyword>
<reference evidence="7 8" key="1">
    <citation type="submission" date="2016-11" db="EMBL/GenBank/DDBJ databases">
        <authorList>
            <person name="Jaros S."/>
            <person name="Januszkiewicz K."/>
            <person name="Wedrychowicz H."/>
        </authorList>
    </citation>
    <scope>NUCLEOTIDE SEQUENCE [LARGE SCALE GENOMIC DNA]</scope>
    <source>
        <strain evidence="7 8">DSM 3074</strain>
    </source>
</reference>
<evidence type="ECO:0000256" key="3">
    <source>
        <dbReference type="ARBA" id="ARBA00022989"/>
    </source>
</evidence>
<keyword evidence="4 5" id="KW-0472">Membrane</keyword>
<dbReference type="EMBL" id="FQYW01000004">
    <property type="protein sequence ID" value="SHI34414.1"/>
    <property type="molecule type" value="Genomic_DNA"/>
</dbReference>
<evidence type="ECO:0000313" key="7">
    <source>
        <dbReference type="EMBL" id="SHI34414.1"/>
    </source>
</evidence>
<comment type="similarity">
    <text evidence="5">Belongs to the FliO/MopB family.</text>
</comment>
<dbReference type="GO" id="GO:0009425">
    <property type="term" value="C:bacterial-type flagellum basal body"/>
    <property type="evidence" value="ECO:0007669"/>
    <property type="project" value="UniProtKB-SubCell"/>
</dbReference>
<keyword evidence="7" id="KW-0282">Flagellum</keyword>
<dbReference type="GO" id="GO:0044781">
    <property type="term" value="P:bacterial-type flagellum organization"/>
    <property type="evidence" value="ECO:0007669"/>
    <property type="project" value="UniProtKB-UniRule"/>
</dbReference>
<dbReference type="AlphaFoldDB" id="A0A1M6AD00"/>
<comment type="subcellular location">
    <subcellularLocation>
        <location evidence="5">Cell membrane</location>
    </subcellularLocation>
    <subcellularLocation>
        <location evidence="5">Bacterial flagellum basal body</location>
    </subcellularLocation>
</comment>
<keyword evidence="5" id="KW-0975">Bacterial flagellum</keyword>
<dbReference type="GO" id="GO:0005886">
    <property type="term" value="C:plasma membrane"/>
    <property type="evidence" value="ECO:0007669"/>
    <property type="project" value="UniProtKB-SubCell"/>
</dbReference>
<evidence type="ECO:0000256" key="6">
    <source>
        <dbReference type="SAM" id="SignalP"/>
    </source>
</evidence>
<feature type="chain" id="PRO_5038697583" description="Flagellar protein" evidence="6">
    <location>
        <begin position="31"/>
        <end position="185"/>
    </location>
</feature>